<comment type="caution">
    <text evidence="9">The sequence shown here is derived from an EMBL/GenBank/DDBJ whole genome shotgun (WGS) entry which is preliminary data.</text>
</comment>
<dbReference type="GO" id="GO:0005886">
    <property type="term" value="C:plasma membrane"/>
    <property type="evidence" value="ECO:0007669"/>
    <property type="project" value="TreeGrafter"/>
</dbReference>
<evidence type="ECO:0000313" key="9">
    <source>
        <dbReference type="EMBL" id="GFP21803.1"/>
    </source>
</evidence>
<dbReference type="AlphaFoldDB" id="A0A6V8NP36"/>
<dbReference type="RefSeq" id="WP_308765210.1">
    <property type="nucleotide sequence ID" value="NZ_BLRV01000107.1"/>
</dbReference>
<sequence>MRLQEFTKGIVKNNAVFFLVLGLCPTLAVTTMVENALMMSLAFAFTMISSNLIISAVKKFIPSEVRLPSYIVIIATMVTVVDLLMAGYSPALYERLGIFVPLIVVNCIILARAEAFASKRSIPDTFLDTAGVSLGFALAIVVVSVIRELSGFGTIVVFGYQIVPTLALSPPIMMILPPGAFITIGVILAILKQTRMYWIPRGMRIYRYISEV</sequence>
<evidence type="ECO:0000256" key="2">
    <source>
        <dbReference type="ARBA" id="ARBA00022448"/>
    </source>
</evidence>
<dbReference type="Pfam" id="PF02508">
    <property type="entry name" value="Rnf-Nqr"/>
    <property type="match status" value="1"/>
</dbReference>
<keyword evidence="6 8" id="KW-1133">Transmembrane helix</keyword>
<dbReference type="PANTHER" id="PTHR30586">
    <property type="entry name" value="ELECTRON TRANSPORT COMPLEX PROTEIN RNFE"/>
    <property type="match status" value="1"/>
</dbReference>
<accession>A0A6V8NP36</accession>
<keyword evidence="3 8" id="KW-0812">Transmembrane</keyword>
<dbReference type="Proteomes" id="UP000580051">
    <property type="component" value="Unassembled WGS sequence"/>
</dbReference>
<evidence type="ECO:0000313" key="10">
    <source>
        <dbReference type="Proteomes" id="UP000580051"/>
    </source>
</evidence>
<comment type="subcellular location">
    <subcellularLocation>
        <location evidence="1">Endomembrane system</location>
        <topology evidence="1">Multi-pass membrane protein</topology>
    </subcellularLocation>
</comment>
<dbReference type="HAMAP" id="MF_00478">
    <property type="entry name" value="RsxE_RnfE"/>
    <property type="match status" value="1"/>
</dbReference>
<evidence type="ECO:0000256" key="3">
    <source>
        <dbReference type="ARBA" id="ARBA00022692"/>
    </source>
</evidence>
<proteinExistence type="inferred from homology"/>
<feature type="transmembrane region" description="Helical" evidence="8">
    <location>
        <begin position="125"/>
        <end position="146"/>
    </location>
</feature>
<dbReference type="PANTHER" id="PTHR30586:SF0">
    <property type="entry name" value="ION-TRANSLOCATING OXIDOREDUCTASE COMPLEX SUBUNIT E"/>
    <property type="match status" value="1"/>
</dbReference>
<dbReference type="GO" id="GO:0022900">
    <property type="term" value="P:electron transport chain"/>
    <property type="evidence" value="ECO:0007669"/>
    <property type="project" value="InterPro"/>
</dbReference>
<dbReference type="InterPro" id="IPR003667">
    <property type="entry name" value="NqrDE/RnfAE"/>
</dbReference>
<feature type="transmembrane region" description="Helical" evidence="8">
    <location>
        <begin position="95"/>
        <end position="113"/>
    </location>
</feature>
<feature type="transmembrane region" description="Helical" evidence="8">
    <location>
        <begin position="38"/>
        <end position="57"/>
    </location>
</feature>
<protein>
    <submittedName>
        <fullName evidence="9">Na+-translocating ferredoxin:NAD+ oxidoreductase subunit E</fullName>
    </submittedName>
</protein>
<organism evidence="9 10">
    <name type="scientific">Candidatus Hakubella thermalkaliphila</name>
    <dbReference type="NCBI Taxonomy" id="2754717"/>
    <lineage>
        <taxon>Bacteria</taxon>
        <taxon>Bacillati</taxon>
        <taxon>Actinomycetota</taxon>
        <taxon>Actinomycetota incertae sedis</taxon>
        <taxon>Candidatus Hakubellales</taxon>
        <taxon>Candidatus Hakubellaceae</taxon>
        <taxon>Candidatus Hakubella</taxon>
    </lineage>
</organism>
<gene>
    <name evidence="9" type="ORF">HKBW3S06_01030</name>
</gene>
<evidence type="ECO:0000256" key="7">
    <source>
        <dbReference type="ARBA" id="ARBA00023136"/>
    </source>
</evidence>
<evidence type="ECO:0000256" key="6">
    <source>
        <dbReference type="ARBA" id="ARBA00022989"/>
    </source>
</evidence>
<evidence type="ECO:0000256" key="4">
    <source>
        <dbReference type="ARBA" id="ARBA00022967"/>
    </source>
</evidence>
<feature type="transmembrane region" description="Helical" evidence="8">
    <location>
        <begin position="69"/>
        <end position="89"/>
    </location>
</feature>
<dbReference type="GO" id="GO:0012505">
    <property type="term" value="C:endomembrane system"/>
    <property type="evidence" value="ECO:0007669"/>
    <property type="project" value="UniProtKB-SubCell"/>
</dbReference>
<keyword evidence="2" id="KW-0813">Transport</keyword>
<evidence type="ECO:0000256" key="1">
    <source>
        <dbReference type="ARBA" id="ARBA00004127"/>
    </source>
</evidence>
<keyword evidence="4" id="KW-1278">Translocase</keyword>
<evidence type="ECO:0000256" key="5">
    <source>
        <dbReference type="ARBA" id="ARBA00022982"/>
    </source>
</evidence>
<dbReference type="InterPro" id="IPR010968">
    <property type="entry name" value="RnfE"/>
</dbReference>
<feature type="non-terminal residue" evidence="9">
    <location>
        <position position="212"/>
    </location>
</feature>
<keyword evidence="5" id="KW-0249">Electron transport</keyword>
<dbReference type="EMBL" id="BLRV01000107">
    <property type="protein sequence ID" value="GFP21803.1"/>
    <property type="molecule type" value="Genomic_DNA"/>
</dbReference>
<dbReference type="NCBIfam" id="NF009070">
    <property type="entry name" value="PRK12405.1"/>
    <property type="match status" value="1"/>
</dbReference>
<name>A0A6V8NP36_9ACTN</name>
<evidence type="ECO:0000256" key="8">
    <source>
        <dbReference type="SAM" id="Phobius"/>
    </source>
</evidence>
<reference evidence="9 10" key="1">
    <citation type="journal article" date="2020" name="Front. Microbiol.">
        <title>Single-cell genomics of novel Actinobacteria with the Wood-Ljungdahl pathway discovered in a serpentinizing system.</title>
        <authorList>
            <person name="Merino N."/>
            <person name="Kawai M."/>
            <person name="Boyd E.S."/>
            <person name="Colman D.R."/>
            <person name="McGlynn S.E."/>
            <person name="Nealson K.H."/>
            <person name="Kurokawa K."/>
            <person name="Hongoh Y."/>
        </authorList>
    </citation>
    <scope>NUCLEOTIDE SEQUENCE [LARGE SCALE GENOMIC DNA]</scope>
    <source>
        <strain evidence="9 10">S06</strain>
    </source>
</reference>
<dbReference type="PIRSF" id="PIRSF006102">
    <property type="entry name" value="NQR_DE"/>
    <property type="match status" value="1"/>
</dbReference>
<keyword evidence="7 8" id="KW-0472">Membrane</keyword>
<feature type="transmembrane region" description="Helical" evidence="8">
    <location>
        <begin position="166"/>
        <end position="191"/>
    </location>
</feature>
<dbReference type="NCBIfam" id="TIGR01948">
    <property type="entry name" value="rnfE"/>
    <property type="match status" value="1"/>
</dbReference>